<reference evidence="1 2" key="1">
    <citation type="submission" date="2024-05" db="EMBL/GenBank/DDBJ databases">
        <title>Genome sequencing and assembly of Indian major carp, Cirrhinus mrigala (Hamilton, 1822).</title>
        <authorList>
            <person name="Mohindra V."/>
            <person name="Chowdhury L.M."/>
            <person name="Lal K."/>
            <person name="Jena J.K."/>
        </authorList>
    </citation>
    <scope>NUCLEOTIDE SEQUENCE [LARGE SCALE GENOMIC DNA]</scope>
    <source>
        <strain evidence="1">CM1030</strain>
        <tissue evidence="1">Blood</tissue>
    </source>
</reference>
<accession>A0ABD0MKF0</accession>
<keyword evidence="2" id="KW-1185">Reference proteome</keyword>
<protein>
    <submittedName>
        <fullName evidence="1">Uncharacterized protein</fullName>
    </submittedName>
</protein>
<evidence type="ECO:0000313" key="1">
    <source>
        <dbReference type="EMBL" id="KAL0149430.1"/>
    </source>
</evidence>
<feature type="non-terminal residue" evidence="1">
    <location>
        <position position="1"/>
    </location>
</feature>
<evidence type="ECO:0000313" key="2">
    <source>
        <dbReference type="Proteomes" id="UP001529510"/>
    </source>
</evidence>
<name>A0ABD0MKF0_CIRMR</name>
<dbReference type="Proteomes" id="UP001529510">
    <property type="component" value="Unassembled WGS sequence"/>
</dbReference>
<dbReference type="AlphaFoldDB" id="A0ABD0MKF0"/>
<proteinExistence type="predicted"/>
<organism evidence="1 2">
    <name type="scientific">Cirrhinus mrigala</name>
    <name type="common">Mrigala</name>
    <dbReference type="NCBI Taxonomy" id="683832"/>
    <lineage>
        <taxon>Eukaryota</taxon>
        <taxon>Metazoa</taxon>
        <taxon>Chordata</taxon>
        <taxon>Craniata</taxon>
        <taxon>Vertebrata</taxon>
        <taxon>Euteleostomi</taxon>
        <taxon>Actinopterygii</taxon>
        <taxon>Neopterygii</taxon>
        <taxon>Teleostei</taxon>
        <taxon>Ostariophysi</taxon>
        <taxon>Cypriniformes</taxon>
        <taxon>Cyprinidae</taxon>
        <taxon>Labeoninae</taxon>
        <taxon>Labeonini</taxon>
        <taxon>Cirrhinus</taxon>
    </lineage>
</organism>
<gene>
    <name evidence="1" type="ORF">M9458_055218</name>
</gene>
<comment type="caution">
    <text evidence="1">The sequence shown here is derived from an EMBL/GenBank/DDBJ whole genome shotgun (WGS) entry which is preliminary data.</text>
</comment>
<sequence length="632" mass="72547">TSDTDKDKNKSPYISTQSSEEEINFFLCSLPRQPCFFFIELKDWQELRQHQKGRVFQGLQWTNVISKGIKSIHPYCSFAFKRHRVKTLGSQTHAPIFTCEGYCCFEDCPVEVKVEVADESTLKAAVVFSGGDVCHNSKELHRRPVRAAARQATAELLETKLPRSLYLESMQKITPKVIDSGCRDDAPTTNVLKNISWSERTKTRSHPDELPSLKALIDKQRGTDSDVLQKVMMHPKGVMLWSNKTLSVFYKRCKYDIVYLDATGSVIKKNTAESPPYYIYELVVRNPSKGQSPLPVATYVTCDHTTASVTYFLQAFQTDVIRMYGNVAIKRPVMIICDGSLVLMHSISTAFCRTGLEDLLQKYFLLITGQHPTETFDLPILHRCLSHIMKNAKALCKKQIPKHYTLAMHIFGLLACCSTLKEMDDVICSSTVLFCSPCRGANVAKHYNNLQLLMQQRGTFELDDKNIVAEDYKHDVSNMPIMDHFRTTINSAPLDNDGVSNIYYTPKFIDSLAKYFLPHAILWSGMMLGDLGRHGTSPAYQNLRKFYDKVKQSKKQNFTEDNRTQGIMEKSQWDLKRIRLQRRQFSRLDDFVRVYQKMHEALLLEYGDTERCRKKRKYGEQNGRVQDCTCHL</sequence>
<dbReference type="EMBL" id="JAMKFB020000430">
    <property type="protein sequence ID" value="KAL0149430.1"/>
    <property type="molecule type" value="Genomic_DNA"/>
</dbReference>